<evidence type="ECO:0000256" key="1">
    <source>
        <dbReference type="SAM" id="MobiDB-lite"/>
    </source>
</evidence>
<dbReference type="EMBL" id="BAAATA010000036">
    <property type="protein sequence ID" value="GAA2504789.1"/>
    <property type="molecule type" value="Genomic_DNA"/>
</dbReference>
<dbReference type="InterPro" id="IPR002931">
    <property type="entry name" value="Transglutaminase-like"/>
</dbReference>
<feature type="domain" description="Transglutaminase-like" evidence="4">
    <location>
        <begin position="479"/>
        <end position="549"/>
    </location>
</feature>
<dbReference type="InterPro" id="IPR021878">
    <property type="entry name" value="TgpA_N"/>
</dbReference>
<sequence length="834" mass="87310">MSGAIRLTLCAAAASLMAACALLPLVSSVSWLVQAAVVVAASAGAGALARRAPLPRPVTVAAQAAVVLLVLSWLFVRDAAVLGVLPGPAAVERFAGLLGEGAKDIGEYAVPAPATPGIRLMLVGGVALVALCVDALAVTYRSAAPAGLPMLALYSVAAGLSGDGSGWQWFALAAGGYLLLLLAEGRDRLSRWGRVFGGSGGGPRAAEPDRPPAPVRTGRRIGAVALGIALIVPVADLTGPGLLGERTGDGGSGGGGGTISAVNPLVSLQDSLNRPEDREVLRYRTTAPGGSGLYLRFVSLDKFDGTAWKPSERRVQDVPEPRRWPLPAGLATDVPVTPVSTVLSTAEWYRQNWLPLPYPVTGVEIEGRWRFEPEGRTLVGDRRQTTAGARYTVTSLQVEPTAEQLRNAPRPPADLLEEYTRVPDSLPGEVAEQARRVTAGASDDYERARRLQDWFASSGGFRYDTEVESGTGSTAITRFLRNKEGFCVHFAFSMAAMARTLDVPARVAVGYTPGVRDANGTWSVGLQDAHAWPELYFEGIGWTRFEPTPDRGSVPEYARQEAPEPEVAEPEAPRNPAAAPSTDTGDRRKCNDPDSTDPACGGPVASADVPQDPGVFTARTALVTAASAVLAALLALPMLWRIRVRARRLGGGRTGGADRARAAARGTGPAPAGSAVAGPAGGRPDGQADGRSAAERGRSLAAWRELSDTAWDYGITPDPSETPRRAGARIVRAGGLEGPAADSVMRVAGAVEQAVYAPRPRPAAGLGDDVRRVGATLRASAGRRAALRALLLPRSAARMGWAVSAAWERTLVRWSAATRRLTGALPRPRSGKRT</sequence>
<reference evidence="5 6" key="1">
    <citation type="journal article" date="2019" name="Int. J. Syst. Evol. Microbiol.">
        <title>The Global Catalogue of Microorganisms (GCM) 10K type strain sequencing project: providing services to taxonomists for standard genome sequencing and annotation.</title>
        <authorList>
            <consortium name="The Broad Institute Genomics Platform"/>
            <consortium name="The Broad Institute Genome Sequencing Center for Infectious Disease"/>
            <person name="Wu L."/>
            <person name="Ma J."/>
        </authorList>
    </citation>
    <scope>NUCLEOTIDE SEQUENCE [LARGE SCALE GENOMIC DNA]</scope>
    <source>
        <strain evidence="5 6">JCM 6307</strain>
    </source>
</reference>
<dbReference type="InterPro" id="IPR025403">
    <property type="entry name" value="TgpA-like_C"/>
</dbReference>
<feature type="region of interest" description="Disordered" evidence="1">
    <location>
        <begin position="548"/>
        <end position="611"/>
    </location>
</feature>
<feature type="compositionally biased region" description="Low complexity" evidence="1">
    <location>
        <begin position="663"/>
        <end position="678"/>
    </location>
</feature>
<keyword evidence="2" id="KW-0472">Membrane</keyword>
<dbReference type="Pfam" id="PF01841">
    <property type="entry name" value="Transglut_core"/>
    <property type="match status" value="1"/>
</dbReference>
<feature type="chain" id="PRO_5045158507" evidence="3">
    <location>
        <begin position="19"/>
        <end position="834"/>
    </location>
</feature>
<feature type="transmembrane region" description="Helical" evidence="2">
    <location>
        <begin position="221"/>
        <end position="243"/>
    </location>
</feature>
<accession>A0ABN3MMJ7</accession>
<feature type="transmembrane region" description="Helical" evidence="2">
    <location>
        <begin position="166"/>
        <end position="183"/>
    </location>
</feature>
<dbReference type="RefSeq" id="WP_344385268.1">
    <property type="nucleotide sequence ID" value="NZ_BAAATA010000036.1"/>
</dbReference>
<dbReference type="Pfam" id="PF13559">
    <property type="entry name" value="DUF4129"/>
    <property type="match status" value="1"/>
</dbReference>
<evidence type="ECO:0000256" key="2">
    <source>
        <dbReference type="SAM" id="Phobius"/>
    </source>
</evidence>
<evidence type="ECO:0000256" key="3">
    <source>
        <dbReference type="SAM" id="SignalP"/>
    </source>
</evidence>
<dbReference type="SUPFAM" id="SSF54001">
    <property type="entry name" value="Cysteine proteinases"/>
    <property type="match status" value="1"/>
</dbReference>
<gene>
    <name evidence="5" type="ORF">GCM10010406_46820</name>
</gene>
<dbReference type="PANTHER" id="PTHR42736:SF1">
    <property type="entry name" value="PROTEIN-GLUTAMINE GAMMA-GLUTAMYLTRANSFERASE"/>
    <property type="match status" value="1"/>
</dbReference>
<keyword evidence="2" id="KW-0812">Transmembrane</keyword>
<organism evidence="5 6">
    <name type="scientific">Streptomyces thermolineatus</name>
    <dbReference type="NCBI Taxonomy" id="44033"/>
    <lineage>
        <taxon>Bacteria</taxon>
        <taxon>Bacillati</taxon>
        <taxon>Actinomycetota</taxon>
        <taxon>Actinomycetes</taxon>
        <taxon>Kitasatosporales</taxon>
        <taxon>Streptomycetaceae</taxon>
        <taxon>Streptomyces</taxon>
    </lineage>
</organism>
<feature type="signal peptide" evidence="3">
    <location>
        <begin position="1"/>
        <end position="18"/>
    </location>
</feature>
<dbReference type="Pfam" id="PF11992">
    <property type="entry name" value="TgpA_N"/>
    <property type="match status" value="1"/>
</dbReference>
<protein>
    <submittedName>
        <fullName evidence="5">DUF3488 and transglutaminase-like domain-containing protein</fullName>
    </submittedName>
</protein>
<keyword evidence="2" id="KW-1133">Transmembrane helix</keyword>
<dbReference type="Gene3D" id="3.10.620.30">
    <property type="match status" value="1"/>
</dbReference>
<evidence type="ECO:0000259" key="4">
    <source>
        <dbReference type="SMART" id="SM00460"/>
    </source>
</evidence>
<dbReference type="InterPro" id="IPR038765">
    <property type="entry name" value="Papain-like_cys_pep_sf"/>
</dbReference>
<feature type="region of interest" description="Disordered" evidence="1">
    <location>
        <begin position="650"/>
        <end position="698"/>
    </location>
</feature>
<feature type="transmembrane region" description="Helical" evidence="2">
    <location>
        <begin position="58"/>
        <end position="76"/>
    </location>
</feature>
<dbReference type="PANTHER" id="PTHR42736">
    <property type="entry name" value="PROTEIN-GLUTAMINE GAMMA-GLUTAMYLTRANSFERASE"/>
    <property type="match status" value="1"/>
</dbReference>
<name>A0ABN3MMJ7_9ACTN</name>
<comment type="caution">
    <text evidence="5">The sequence shown here is derived from an EMBL/GenBank/DDBJ whole genome shotgun (WGS) entry which is preliminary data.</text>
</comment>
<keyword evidence="3" id="KW-0732">Signal</keyword>
<proteinExistence type="predicted"/>
<dbReference type="InterPro" id="IPR052901">
    <property type="entry name" value="Bact_TGase-like"/>
</dbReference>
<dbReference type="Proteomes" id="UP001501358">
    <property type="component" value="Unassembled WGS sequence"/>
</dbReference>
<dbReference type="PROSITE" id="PS51257">
    <property type="entry name" value="PROKAR_LIPOPROTEIN"/>
    <property type="match status" value="1"/>
</dbReference>
<feature type="compositionally biased region" description="Basic and acidic residues" evidence="1">
    <location>
        <begin position="686"/>
        <end position="698"/>
    </location>
</feature>
<evidence type="ECO:0000313" key="6">
    <source>
        <dbReference type="Proteomes" id="UP001501358"/>
    </source>
</evidence>
<keyword evidence="6" id="KW-1185">Reference proteome</keyword>
<feature type="transmembrane region" description="Helical" evidence="2">
    <location>
        <begin position="118"/>
        <end position="136"/>
    </location>
</feature>
<evidence type="ECO:0000313" key="5">
    <source>
        <dbReference type="EMBL" id="GAA2504789.1"/>
    </source>
</evidence>
<dbReference type="SMART" id="SM00460">
    <property type="entry name" value="TGc"/>
    <property type="match status" value="1"/>
</dbReference>